<name>A0A1H2TUC6_9FLAO</name>
<dbReference type="InterPro" id="IPR019864">
    <property type="entry name" value="Motility-assoc_ABC_GldA"/>
</dbReference>
<dbReference type="PANTHER" id="PTHR43335">
    <property type="entry name" value="ABC TRANSPORTER, ATP-BINDING PROTEIN"/>
    <property type="match status" value="1"/>
</dbReference>
<dbReference type="CDD" id="cd03230">
    <property type="entry name" value="ABC_DR_subfamily_A"/>
    <property type="match status" value="1"/>
</dbReference>
<dbReference type="NCBIfam" id="TIGR03522">
    <property type="entry name" value="GldA_ABC_ATP"/>
    <property type="match status" value="1"/>
</dbReference>
<dbReference type="PROSITE" id="PS50893">
    <property type="entry name" value="ABC_TRANSPORTER_2"/>
    <property type="match status" value="1"/>
</dbReference>
<gene>
    <name evidence="6" type="ORF">SAMN05444411_101808</name>
</gene>
<feature type="domain" description="ABC transporter" evidence="5">
    <location>
        <begin position="3"/>
        <end position="228"/>
    </location>
</feature>
<proteinExistence type="inferred from homology"/>
<dbReference type="SUPFAM" id="SSF52540">
    <property type="entry name" value="P-loop containing nucleoside triphosphate hydrolases"/>
    <property type="match status" value="1"/>
</dbReference>
<evidence type="ECO:0000313" key="7">
    <source>
        <dbReference type="Proteomes" id="UP000199595"/>
    </source>
</evidence>
<dbReference type="GO" id="GO:0005524">
    <property type="term" value="F:ATP binding"/>
    <property type="evidence" value="ECO:0007669"/>
    <property type="project" value="UniProtKB-KW"/>
</dbReference>
<dbReference type="InterPro" id="IPR027417">
    <property type="entry name" value="P-loop_NTPase"/>
</dbReference>
<keyword evidence="2" id="KW-0813">Transport</keyword>
<evidence type="ECO:0000256" key="2">
    <source>
        <dbReference type="ARBA" id="ARBA00022448"/>
    </source>
</evidence>
<accession>A0A1H2TUC6</accession>
<dbReference type="SMART" id="SM00382">
    <property type="entry name" value="AAA"/>
    <property type="match status" value="1"/>
</dbReference>
<comment type="similarity">
    <text evidence="1">Belongs to the ABC transporter superfamily.</text>
</comment>
<evidence type="ECO:0000256" key="3">
    <source>
        <dbReference type="ARBA" id="ARBA00022741"/>
    </source>
</evidence>
<organism evidence="6 7">
    <name type="scientific">Lutibacter oricola</name>
    <dbReference type="NCBI Taxonomy" id="762486"/>
    <lineage>
        <taxon>Bacteria</taxon>
        <taxon>Pseudomonadati</taxon>
        <taxon>Bacteroidota</taxon>
        <taxon>Flavobacteriia</taxon>
        <taxon>Flavobacteriales</taxon>
        <taxon>Flavobacteriaceae</taxon>
        <taxon>Lutibacter</taxon>
    </lineage>
</organism>
<reference evidence="6 7" key="1">
    <citation type="submission" date="2016-10" db="EMBL/GenBank/DDBJ databases">
        <authorList>
            <person name="de Groot N.N."/>
        </authorList>
    </citation>
    <scope>NUCLEOTIDE SEQUENCE [LARGE SCALE GENOMIC DNA]</scope>
    <source>
        <strain evidence="6 7">DSM 24956</strain>
    </source>
</reference>
<dbReference type="PANTHER" id="PTHR43335:SF4">
    <property type="entry name" value="ABC TRANSPORTER, ATP-BINDING PROTEIN"/>
    <property type="match status" value="1"/>
</dbReference>
<keyword evidence="7" id="KW-1185">Reference proteome</keyword>
<dbReference type="RefSeq" id="WP_090119965.1">
    <property type="nucleotide sequence ID" value="NZ_FNNJ01000001.1"/>
</dbReference>
<keyword evidence="4" id="KW-0067">ATP-binding</keyword>
<dbReference type="Pfam" id="PF00005">
    <property type="entry name" value="ABC_tran"/>
    <property type="match status" value="1"/>
</dbReference>
<evidence type="ECO:0000313" key="6">
    <source>
        <dbReference type="EMBL" id="SDW47411.1"/>
    </source>
</evidence>
<dbReference type="InterPro" id="IPR003439">
    <property type="entry name" value="ABC_transporter-like_ATP-bd"/>
</dbReference>
<sequence length="297" mass="33515">MSIEVKNITKLYGNQKAVNAINFKINKGEIVGFLGPNGAGKSTTMKIITGYVSASEGEVNVCGLAINKQTIEAQKQIGYLPEHNPLYLDMYVKEYLLFNASIYKVPKSEVDVIIEKVKLTPEAHKKISQLSKGYRQRVGIAAALLHNPEVLILDEPTTGLDPNQLVEIRSLIKEVGKDKTVLFSTHIMQEVEAVCDRVILISKGEIVADKNLKELKENQAQVIEVEFDLKIEKQFVKRIEHIVEVDNFHDTSWTLTFNTTTDMRSKVFDFAHENGLKILQLNTKNKNLESLFRELTT</sequence>
<dbReference type="Gene3D" id="3.40.50.300">
    <property type="entry name" value="P-loop containing nucleotide triphosphate hydrolases"/>
    <property type="match status" value="1"/>
</dbReference>
<dbReference type="Proteomes" id="UP000199595">
    <property type="component" value="Unassembled WGS sequence"/>
</dbReference>
<dbReference type="OrthoDB" id="9801987at2"/>
<dbReference type="AlphaFoldDB" id="A0A1H2TUC6"/>
<dbReference type="EMBL" id="FNNJ01000001">
    <property type="protein sequence ID" value="SDW47411.1"/>
    <property type="molecule type" value="Genomic_DNA"/>
</dbReference>
<protein>
    <submittedName>
        <fullName evidence="6">Protein involved in gliding motility GldA</fullName>
    </submittedName>
</protein>
<dbReference type="STRING" id="762486.SAMN05444411_101808"/>
<evidence type="ECO:0000259" key="5">
    <source>
        <dbReference type="PROSITE" id="PS50893"/>
    </source>
</evidence>
<dbReference type="InterPro" id="IPR003593">
    <property type="entry name" value="AAA+_ATPase"/>
</dbReference>
<evidence type="ECO:0000256" key="4">
    <source>
        <dbReference type="ARBA" id="ARBA00022840"/>
    </source>
</evidence>
<evidence type="ECO:0000256" key="1">
    <source>
        <dbReference type="ARBA" id="ARBA00005417"/>
    </source>
</evidence>
<dbReference type="GO" id="GO:0016887">
    <property type="term" value="F:ATP hydrolysis activity"/>
    <property type="evidence" value="ECO:0007669"/>
    <property type="project" value="InterPro"/>
</dbReference>
<keyword evidence="3" id="KW-0547">Nucleotide-binding</keyword>